<feature type="transmembrane region" description="Helical" evidence="2">
    <location>
        <begin position="253"/>
        <end position="273"/>
    </location>
</feature>
<gene>
    <name evidence="3" type="ORF">B0H16DRAFT_1598419</name>
</gene>
<keyword evidence="4" id="KW-1185">Reference proteome</keyword>
<evidence type="ECO:0000313" key="4">
    <source>
        <dbReference type="Proteomes" id="UP001215598"/>
    </source>
</evidence>
<feature type="compositionally biased region" description="Polar residues" evidence="1">
    <location>
        <begin position="287"/>
        <end position="305"/>
    </location>
</feature>
<feature type="transmembrane region" description="Helical" evidence="2">
    <location>
        <begin position="220"/>
        <end position="241"/>
    </location>
</feature>
<keyword evidence="2" id="KW-0812">Transmembrane</keyword>
<sequence>MAYTPEPDEGLVVVYFSYALVVQTFFFGAYTILILLSTRVLLKRGLQSGPAKALFYIGLGMYFLTMAHWAYSLADVFARQQMFIFPETIPYYSHVIDPYNLFNALILLNITASDGIVVWRSSVICSRDHRKFLLIPVAFLILTTFAVTGTIGLRIADLAAPGFSSGKGFVMLINILQVGGVGASLISNLSSTAVVGATAWRHRRDIQAAFQKQTNADRILMLLLESGLLYAISGITVIVSMLVHLPHGTLGDIYIPVNTQVAGAYAPIVLLLVRKQKSINDTDFLGSGSSTTPSSRNLNAHSPGQSRDAGSAIQFPVRPMRNSFDSGISSVLDVEFAQDVKANKFGDLEAGDPPA</sequence>
<proteinExistence type="predicted"/>
<feature type="transmembrane region" description="Helical" evidence="2">
    <location>
        <begin position="101"/>
        <end position="120"/>
    </location>
</feature>
<feature type="transmembrane region" description="Helical" evidence="2">
    <location>
        <begin position="53"/>
        <end position="71"/>
    </location>
</feature>
<evidence type="ECO:0000313" key="3">
    <source>
        <dbReference type="EMBL" id="KAJ7723549.1"/>
    </source>
</evidence>
<evidence type="ECO:0000256" key="1">
    <source>
        <dbReference type="SAM" id="MobiDB-lite"/>
    </source>
</evidence>
<dbReference type="Proteomes" id="UP001215598">
    <property type="component" value="Unassembled WGS sequence"/>
</dbReference>
<reference evidence="3" key="1">
    <citation type="submission" date="2023-03" db="EMBL/GenBank/DDBJ databases">
        <title>Massive genome expansion in bonnet fungi (Mycena s.s.) driven by repeated elements and novel gene families across ecological guilds.</title>
        <authorList>
            <consortium name="Lawrence Berkeley National Laboratory"/>
            <person name="Harder C.B."/>
            <person name="Miyauchi S."/>
            <person name="Viragh M."/>
            <person name="Kuo A."/>
            <person name="Thoen E."/>
            <person name="Andreopoulos B."/>
            <person name="Lu D."/>
            <person name="Skrede I."/>
            <person name="Drula E."/>
            <person name="Henrissat B."/>
            <person name="Morin E."/>
            <person name="Kohler A."/>
            <person name="Barry K."/>
            <person name="LaButti K."/>
            <person name="Morin E."/>
            <person name="Salamov A."/>
            <person name="Lipzen A."/>
            <person name="Mereny Z."/>
            <person name="Hegedus B."/>
            <person name="Baldrian P."/>
            <person name="Stursova M."/>
            <person name="Weitz H."/>
            <person name="Taylor A."/>
            <person name="Grigoriev I.V."/>
            <person name="Nagy L.G."/>
            <person name="Martin F."/>
            <person name="Kauserud H."/>
        </authorList>
    </citation>
    <scope>NUCLEOTIDE SEQUENCE</scope>
    <source>
        <strain evidence="3">CBHHK182m</strain>
    </source>
</reference>
<keyword evidence="2" id="KW-0472">Membrane</keyword>
<feature type="transmembrane region" description="Helical" evidence="2">
    <location>
        <begin position="12"/>
        <end position="41"/>
    </location>
</feature>
<comment type="caution">
    <text evidence="3">The sequence shown here is derived from an EMBL/GenBank/DDBJ whole genome shotgun (WGS) entry which is preliminary data.</text>
</comment>
<keyword evidence="2" id="KW-1133">Transmembrane helix</keyword>
<feature type="region of interest" description="Disordered" evidence="1">
    <location>
        <begin position="284"/>
        <end position="311"/>
    </location>
</feature>
<accession>A0AAD7HLT9</accession>
<dbReference type="AlphaFoldDB" id="A0AAD7HLT9"/>
<name>A0AAD7HLT9_9AGAR</name>
<feature type="transmembrane region" description="Helical" evidence="2">
    <location>
        <begin position="132"/>
        <end position="155"/>
    </location>
</feature>
<feature type="transmembrane region" description="Helical" evidence="2">
    <location>
        <begin position="175"/>
        <end position="200"/>
    </location>
</feature>
<organism evidence="3 4">
    <name type="scientific">Mycena metata</name>
    <dbReference type="NCBI Taxonomy" id="1033252"/>
    <lineage>
        <taxon>Eukaryota</taxon>
        <taxon>Fungi</taxon>
        <taxon>Dikarya</taxon>
        <taxon>Basidiomycota</taxon>
        <taxon>Agaricomycotina</taxon>
        <taxon>Agaricomycetes</taxon>
        <taxon>Agaricomycetidae</taxon>
        <taxon>Agaricales</taxon>
        <taxon>Marasmiineae</taxon>
        <taxon>Mycenaceae</taxon>
        <taxon>Mycena</taxon>
    </lineage>
</organism>
<dbReference type="EMBL" id="JARKIB010000210">
    <property type="protein sequence ID" value="KAJ7723549.1"/>
    <property type="molecule type" value="Genomic_DNA"/>
</dbReference>
<evidence type="ECO:0000256" key="2">
    <source>
        <dbReference type="SAM" id="Phobius"/>
    </source>
</evidence>
<protein>
    <submittedName>
        <fullName evidence="3">Uncharacterized protein</fullName>
    </submittedName>
</protein>